<dbReference type="EMBL" id="BQTA01000008">
    <property type="protein sequence ID" value="GKJ95117.1"/>
    <property type="molecule type" value="Genomic_DNA"/>
</dbReference>
<dbReference type="PANTHER" id="PTHR46825:SF9">
    <property type="entry name" value="BETA-LACTAMASE-RELATED DOMAIN-CONTAINING PROTEIN"/>
    <property type="match status" value="1"/>
</dbReference>
<reference evidence="4 7" key="2">
    <citation type="submission" date="2020-08" db="EMBL/GenBank/DDBJ databases">
        <title>Complete genome sequence of Klebsiella pneumoniae KP2757.</title>
        <authorList>
            <person name="Zhang X."/>
        </authorList>
    </citation>
    <scope>NUCLEOTIDE SEQUENCE [LARGE SCALE GENOMIC DNA]</scope>
    <source>
        <strain evidence="4 7">KP2757</strain>
    </source>
</reference>
<gene>
    <name evidence="5" type="primary">pbpE</name>
    <name evidence="4" type="ORF">IAP99_13405</name>
    <name evidence="3" type="ORF">NUKP37_28850</name>
    <name evidence="5" type="ORF">SAMEA3729809_00538</name>
</gene>
<dbReference type="InterPro" id="IPR012338">
    <property type="entry name" value="Beta-lactam/transpept-like"/>
</dbReference>
<dbReference type="InterPro" id="IPR001466">
    <property type="entry name" value="Beta-lactam-related"/>
</dbReference>
<evidence type="ECO:0000313" key="4">
    <source>
        <dbReference type="EMBL" id="QNP22457.1"/>
    </source>
</evidence>
<accession>A0A087FPD9</accession>
<feature type="domain" description="Beta-lactamase-related" evidence="2">
    <location>
        <begin position="61"/>
        <end position="344"/>
    </location>
</feature>
<evidence type="ECO:0000259" key="2">
    <source>
        <dbReference type="Pfam" id="PF00144"/>
    </source>
</evidence>
<dbReference type="PANTHER" id="PTHR46825">
    <property type="entry name" value="D-ALANYL-D-ALANINE-CARBOXYPEPTIDASE/ENDOPEPTIDASE AMPH"/>
    <property type="match status" value="1"/>
</dbReference>
<keyword evidence="1" id="KW-1133">Transmembrane helix</keyword>
<evidence type="ECO:0000313" key="5">
    <source>
        <dbReference type="EMBL" id="SXF91840.1"/>
    </source>
</evidence>
<keyword evidence="1" id="KW-0812">Transmembrane</keyword>
<dbReference type="AlphaFoldDB" id="A0A087FPD9"/>
<dbReference type="RefSeq" id="WP_022066171.1">
    <property type="nucleotide sequence ID" value="NZ_AP024592.1"/>
</dbReference>
<reference evidence="3" key="3">
    <citation type="journal article" date="2022" name="J. Appl. Microbiol.">
        <title>PCR-based ORF typing of Klebsiella pneumoniae for rapid identification of global clones and transmission events.</title>
        <authorList>
            <person name="Nonogaki R."/>
            <person name="Iijima A."/>
            <person name="Kawamura K."/>
            <person name="Kayama S."/>
            <person name="Sugai M."/>
            <person name="Yagi T."/>
            <person name="Arakawa Y."/>
            <person name="Doi Y."/>
            <person name="Suzuki M."/>
        </authorList>
    </citation>
    <scope>NUCLEOTIDE SEQUENCE</scope>
    <source>
        <strain evidence="3">NUKP-37</strain>
    </source>
</reference>
<keyword evidence="1" id="KW-0472">Membrane</keyword>
<dbReference type="Pfam" id="PF00144">
    <property type="entry name" value="Beta-lactamase"/>
    <property type="match status" value="1"/>
</dbReference>
<name>A0A087FPD9_KLEVA</name>
<dbReference type="EMBL" id="CP060807">
    <property type="protein sequence ID" value="QNP22457.1"/>
    <property type="molecule type" value="Genomic_DNA"/>
</dbReference>
<feature type="transmembrane region" description="Helical" evidence="1">
    <location>
        <begin position="12"/>
        <end position="33"/>
    </location>
</feature>
<evidence type="ECO:0000313" key="3">
    <source>
        <dbReference type="EMBL" id="GKJ95117.1"/>
    </source>
</evidence>
<proteinExistence type="predicted"/>
<evidence type="ECO:0000313" key="7">
    <source>
        <dbReference type="Proteomes" id="UP000516181"/>
    </source>
</evidence>
<sequence length="371" mass="40435">MRWNRYRRDRQIIAAVLVFTVIVAAGIALQPGFHPPSSRTTGDKQLVSILTPLLNGARGQVAAALITPQGVRYGLWGSEYTTQYEIASLSKTMTASLLLEAIRRGEVTAQTPVSALVPEIVSPVRDVTLEQLVSHRSGLPPLTASVGQRLAILSDIARRQNPWRYDRPALIAMMNQATLQPTKWFDYSNAGFALLGLALERASHRDFATLMAQRVFTPAGMQGAEVARHNTPASPTFTMGWSAPGFPQQPWVMDAFAPAGGVRATIVDMAKYAQALLAANLAGSEGMHSLFATDDPDSRVGYAWFTTRVRGREIVWHDGQSGGFAAMMAFDRQRQTAVVILSDTAWPVIGPAIKLLLAATPDEQEARNERN</sequence>
<evidence type="ECO:0000313" key="6">
    <source>
        <dbReference type="Proteomes" id="UP000258928"/>
    </source>
</evidence>
<organism evidence="4 7">
    <name type="scientific">Klebsiella variicola</name>
    <dbReference type="NCBI Taxonomy" id="244366"/>
    <lineage>
        <taxon>Bacteria</taxon>
        <taxon>Pseudomonadati</taxon>
        <taxon>Pseudomonadota</taxon>
        <taxon>Gammaproteobacteria</taxon>
        <taxon>Enterobacterales</taxon>
        <taxon>Enterobacteriaceae</taxon>
        <taxon>Klebsiella/Raoultella group</taxon>
        <taxon>Klebsiella</taxon>
        <taxon>Klebsiella pneumoniae complex</taxon>
    </lineage>
</organism>
<reference evidence="5 6" key="1">
    <citation type="submission" date="2018-08" db="EMBL/GenBank/DDBJ databases">
        <authorList>
            <consortium name="Pathogen Informatics"/>
        </authorList>
    </citation>
    <scope>NUCLEOTIDE SEQUENCE [LARGE SCALE GENOMIC DNA]</scope>
    <source>
        <strain evidence="5 6">EuSCAPE_TR218</strain>
    </source>
</reference>
<evidence type="ECO:0000256" key="1">
    <source>
        <dbReference type="SAM" id="Phobius"/>
    </source>
</evidence>
<dbReference type="InterPro" id="IPR050491">
    <property type="entry name" value="AmpC-like"/>
</dbReference>
<dbReference type="Proteomes" id="UP001060507">
    <property type="component" value="Unassembled WGS sequence"/>
</dbReference>
<dbReference type="Proteomes" id="UP000258928">
    <property type="component" value="Unassembled WGS sequence"/>
</dbReference>
<dbReference type="Gene3D" id="3.40.710.10">
    <property type="entry name" value="DD-peptidase/beta-lactamase superfamily"/>
    <property type="match status" value="1"/>
</dbReference>
<protein>
    <submittedName>
        <fullName evidence="4 5">Beta-lactamase</fullName>
    </submittedName>
</protein>
<dbReference type="Proteomes" id="UP000516181">
    <property type="component" value="Chromosome"/>
</dbReference>
<dbReference type="SUPFAM" id="SSF56601">
    <property type="entry name" value="beta-lactamase/transpeptidase-like"/>
    <property type="match status" value="1"/>
</dbReference>
<dbReference type="EMBL" id="UKAS01000002">
    <property type="protein sequence ID" value="SXF91840.1"/>
    <property type="molecule type" value="Genomic_DNA"/>
</dbReference>
<dbReference type="KEGG" id="kvd:KR75_20920"/>